<reference evidence="2 3" key="1">
    <citation type="journal article" date="2018" name="Nat. Ecol. Evol.">
        <title>Pezizomycetes genomes reveal the molecular basis of ectomycorrhizal truffle lifestyle.</title>
        <authorList>
            <person name="Murat C."/>
            <person name="Payen T."/>
            <person name="Noel B."/>
            <person name="Kuo A."/>
            <person name="Morin E."/>
            <person name="Chen J."/>
            <person name="Kohler A."/>
            <person name="Krizsan K."/>
            <person name="Balestrini R."/>
            <person name="Da Silva C."/>
            <person name="Montanini B."/>
            <person name="Hainaut M."/>
            <person name="Levati E."/>
            <person name="Barry K.W."/>
            <person name="Belfiori B."/>
            <person name="Cichocki N."/>
            <person name="Clum A."/>
            <person name="Dockter R.B."/>
            <person name="Fauchery L."/>
            <person name="Guy J."/>
            <person name="Iotti M."/>
            <person name="Le Tacon F."/>
            <person name="Lindquist E.A."/>
            <person name="Lipzen A."/>
            <person name="Malagnac F."/>
            <person name="Mello A."/>
            <person name="Molinier V."/>
            <person name="Miyauchi S."/>
            <person name="Poulain J."/>
            <person name="Riccioni C."/>
            <person name="Rubini A."/>
            <person name="Sitrit Y."/>
            <person name="Splivallo R."/>
            <person name="Traeger S."/>
            <person name="Wang M."/>
            <person name="Zifcakova L."/>
            <person name="Wipf D."/>
            <person name="Zambonelli A."/>
            <person name="Paolocci F."/>
            <person name="Nowrousian M."/>
            <person name="Ottonello S."/>
            <person name="Baldrian P."/>
            <person name="Spatafora J.W."/>
            <person name="Henrissat B."/>
            <person name="Nagy L.G."/>
            <person name="Aury J.M."/>
            <person name="Wincker P."/>
            <person name="Grigoriev I.V."/>
            <person name="Bonfante P."/>
            <person name="Martin F.M."/>
        </authorList>
    </citation>
    <scope>NUCLEOTIDE SEQUENCE [LARGE SCALE GENOMIC DNA]</scope>
    <source>
        <strain evidence="2 3">RN42</strain>
    </source>
</reference>
<evidence type="ECO:0000259" key="1">
    <source>
        <dbReference type="PROSITE" id="PS50181"/>
    </source>
</evidence>
<protein>
    <recommendedName>
        <fullName evidence="1">F-box domain-containing protein</fullName>
    </recommendedName>
</protein>
<organism evidence="2 3">
    <name type="scientific">Ascobolus immersus RN42</name>
    <dbReference type="NCBI Taxonomy" id="1160509"/>
    <lineage>
        <taxon>Eukaryota</taxon>
        <taxon>Fungi</taxon>
        <taxon>Dikarya</taxon>
        <taxon>Ascomycota</taxon>
        <taxon>Pezizomycotina</taxon>
        <taxon>Pezizomycetes</taxon>
        <taxon>Pezizales</taxon>
        <taxon>Ascobolaceae</taxon>
        <taxon>Ascobolus</taxon>
    </lineage>
</organism>
<dbReference type="Pfam" id="PF00646">
    <property type="entry name" value="F-box"/>
    <property type="match status" value="1"/>
</dbReference>
<gene>
    <name evidence="2" type="ORF">BJ508DRAFT_331702</name>
</gene>
<dbReference type="InterPro" id="IPR036047">
    <property type="entry name" value="F-box-like_dom_sf"/>
</dbReference>
<accession>A0A3N4HRH0</accession>
<name>A0A3N4HRH0_ASCIM</name>
<dbReference type="EMBL" id="ML119755">
    <property type="protein sequence ID" value="RPA75897.1"/>
    <property type="molecule type" value="Genomic_DNA"/>
</dbReference>
<dbReference type="PROSITE" id="PS50181">
    <property type="entry name" value="FBOX"/>
    <property type="match status" value="1"/>
</dbReference>
<dbReference type="AlphaFoldDB" id="A0A3N4HRH0"/>
<keyword evidence="3" id="KW-1185">Reference proteome</keyword>
<feature type="domain" description="F-box" evidence="1">
    <location>
        <begin position="12"/>
        <end position="59"/>
    </location>
</feature>
<evidence type="ECO:0000313" key="2">
    <source>
        <dbReference type="EMBL" id="RPA75897.1"/>
    </source>
</evidence>
<proteinExistence type="predicted"/>
<dbReference type="Proteomes" id="UP000275078">
    <property type="component" value="Unassembled WGS sequence"/>
</dbReference>
<evidence type="ECO:0000313" key="3">
    <source>
        <dbReference type="Proteomes" id="UP000275078"/>
    </source>
</evidence>
<dbReference type="InterPro" id="IPR001810">
    <property type="entry name" value="F-box_dom"/>
</dbReference>
<sequence>MSTVSNNTIHLPSPLFKLPPELRLEIYSQSSAFTLLQLSHVCRKLRHEINGYPGMISKTYGYSDPQTSMSMSDGKIKRATSFQAKAMAFRLRPTLVVNPHHLSIYYVRFLQSAAEVKLYRRMYPMPEKATDILMEKPNLDFLPAQRYEEAKEVGVSCKHYVCASCGFCGDFGEVFHSAMHGPGRTKGGIEDRVQKWLEWEEDPCMENHYSKYRIGRPGQIRAFNSFNLWGKCVWVPD</sequence>
<dbReference type="SUPFAM" id="SSF81383">
    <property type="entry name" value="F-box domain"/>
    <property type="match status" value="1"/>
</dbReference>